<dbReference type="AlphaFoldDB" id="A0AAV6RUD4"/>
<comment type="caution">
    <text evidence="2">The sequence shown here is derived from an EMBL/GenBank/DDBJ whole genome shotgun (WGS) entry which is preliminary data.</text>
</comment>
<feature type="transmembrane region" description="Helical" evidence="1">
    <location>
        <begin position="49"/>
        <end position="70"/>
    </location>
</feature>
<name>A0AAV6RUD4_SOLSE</name>
<evidence type="ECO:0000256" key="1">
    <source>
        <dbReference type="SAM" id="Phobius"/>
    </source>
</evidence>
<organism evidence="2 3">
    <name type="scientific">Solea senegalensis</name>
    <name type="common">Senegalese sole</name>
    <dbReference type="NCBI Taxonomy" id="28829"/>
    <lineage>
        <taxon>Eukaryota</taxon>
        <taxon>Metazoa</taxon>
        <taxon>Chordata</taxon>
        <taxon>Craniata</taxon>
        <taxon>Vertebrata</taxon>
        <taxon>Euteleostomi</taxon>
        <taxon>Actinopterygii</taxon>
        <taxon>Neopterygii</taxon>
        <taxon>Teleostei</taxon>
        <taxon>Neoteleostei</taxon>
        <taxon>Acanthomorphata</taxon>
        <taxon>Carangaria</taxon>
        <taxon>Pleuronectiformes</taxon>
        <taxon>Pleuronectoidei</taxon>
        <taxon>Soleidae</taxon>
        <taxon>Solea</taxon>
    </lineage>
</organism>
<gene>
    <name evidence="2" type="ORF">JOB18_035816</name>
</gene>
<reference evidence="2 3" key="1">
    <citation type="journal article" date="2021" name="Sci. Rep.">
        <title>Chromosome anchoring in Senegalese sole (Solea senegalensis) reveals sex-associated markers and genome rearrangements in flatfish.</title>
        <authorList>
            <person name="Guerrero-Cozar I."/>
            <person name="Gomez-Garrido J."/>
            <person name="Berbel C."/>
            <person name="Martinez-Blanch J.F."/>
            <person name="Alioto T."/>
            <person name="Claros M.G."/>
            <person name="Gagnaire P.A."/>
            <person name="Manchado M."/>
        </authorList>
    </citation>
    <scope>NUCLEOTIDE SEQUENCE [LARGE SCALE GENOMIC DNA]</scope>
    <source>
        <strain evidence="2">Sse05_10M</strain>
    </source>
</reference>
<dbReference type="Proteomes" id="UP000693946">
    <property type="component" value="Linkage Group LG17"/>
</dbReference>
<keyword evidence="1" id="KW-1133">Transmembrane helix</keyword>
<feature type="transmembrane region" description="Helical" evidence="1">
    <location>
        <begin position="7"/>
        <end position="29"/>
    </location>
</feature>
<keyword evidence="1" id="KW-0472">Membrane</keyword>
<accession>A0AAV6RUD4</accession>
<proteinExistence type="predicted"/>
<protein>
    <recommendedName>
        <fullName evidence="4">Secreted protein</fullName>
    </recommendedName>
</protein>
<keyword evidence="1" id="KW-0812">Transmembrane</keyword>
<keyword evidence="3" id="KW-1185">Reference proteome</keyword>
<evidence type="ECO:0000313" key="2">
    <source>
        <dbReference type="EMBL" id="KAG7509148.1"/>
    </source>
</evidence>
<dbReference type="EMBL" id="JAGKHQ010000009">
    <property type="protein sequence ID" value="KAG7509148.1"/>
    <property type="molecule type" value="Genomic_DNA"/>
</dbReference>
<sequence>MRQSRMCMCVLCCPRAYLCLCISIVTRVIRVLSNPRAGGQPETERGTRMVTLLFFVAAASGGSHGSSFSLSLSLRRRGNTENPWPRFSGAAWGKQSLKATVDKMCGRFGQERVSEPSALLFNILTCDERINEARLQDPYAPFSVAGA</sequence>
<evidence type="ECO:0008006" key="4">
    <source>
        <dbReference type="Google" id="ProtNLM"/>
    </source>
</evidence>
<evidence type="ECO:0000313" key="3">
    <source>
        <dbReference type="Proteomes" id="UP000693946"/>
    </source>
</evidence>